<organism evidence="1 2">
    <name type="scientific">Polytolypa hystricis (strain UAMH7299)</name>
    <dbReference type="NCBI Taxonomy" id="1447883"/>
    <lineage>
        <taxon>Eukaryota</taxon>
        <taxon>Fungi</taxon>
        <taxon>Dikarya</taxon>
        <taxon>Ascomycota</taxon>
        <taxon>Pezizomycotina</taxon>
        <taxon>Eurotiomycetes</taxon>
        <taxon>Eurotiomycetidae</taxon>
        <taxon>Onygenales</taxon>
        <taxon>Onygenales incertae sedis</taxon>
        <taxon>Polytolypa</taxon>
    </lineage>
</organism>
<sequence length="429" mass="48708">MKYVREDKASLAHLCRVSKQMRARAERILYHYYATGNSLDYCYSRANSHVLPEGDDKLVPFIRTLIQRPDLAAYVVSLQLVNSSFGHKCTEQDYESFLSARATLGLTPSERPLLDIQVHPWQLEELVIALTQYATAATAVQPTTPALTTLPLRSEHSGCLALLYFADALSTVATGLRTLYTHQFLEGFTDHFGLLKLSSLELRKLVLTRLEVDGGIAELVSCYPNLEEFEYYIETDDDSLEEFDQIGATLSGLEPARNHLRRLCLVRLPLAGYDPQYNLRGYHQYTEVDWAFKSFKGYTRLEELAVSQLEVYTLHGRDDPDKLVKFLPRTIRTVHFMHVYRTMIQGLLYLAEQAPSLFPDLRHVGIRPLSILDPWLQEEVEGMRVVNDKFSAVGVRVSWVYESFNAKPLIAIPGAAIGFNAVSVPVLEW</sequence>
<accession>A0A2B7Z3G6</accession>
<evidence type="ECO:0000313" key="1">
    <source>
        <dbReference type="EMBL" id="PGH27789.1"/>
    </source>
</evidence>
<name>A0A2B7Z3G6_POLH7</name>
<protein>
    <recommendedName>
        <fullName evidence="3">F-box domain-containing protein</fullName>
    </recommendedName>
</protein>
<evidence type="ECO:0000313" key="2">
    <source>
        <dbReference type="Proteomes" id="UP000224634"/>
    </source>
</evidence>
<keyword evidence="2" id="KW-1185">Reference proteome</keyword>
<comment type="caution">
    <text evidence="1">The sequence shown here is derived from an EMBL/GenBank/DDBJ whole genome shotgun (WGS) entry which is preliminary data.</text>
</comment>
<proteinExistence type="predicted"/>
<dbReference type="OrthoDB" id="4191831at2759"/>
<dbReference type="AlphaFoldDB" id="A0A2B7Z3G6"/>
<dbReference type="EMBL" id="PDNA01000004">
    <property type="protein sequence ID" value="PGH27789.1"/>
    <property type="molecule type" value="Genomic_DNA"/>
</dbReference>
<evidence type="ECO:0008006" key="3">
    <source>
        <dbReference type="Google" id="ProtNLM"/>
    </source>
</evidence>
<dbReference type="Proteomes" id="UP000224634">
    <property type="component" value="Unassembled WGS sequence"/>
</dbReference>
<gene>
    <name evidence="1" type="ORF">AJ80_00577</name>
</gene>
<reference evidence="1 2" key="1">
    <citation type="submission" date="2017-10" db="EMBL/GenBank/DDBJ databases">
        <title>Comparative genomics in systemic dimorphic fungi from Ajellomycetaceae.</title>
        <authorList>
            <person name="Munoz J.F."/>
            <person name="Mcewen J.G."/>
            <person name="Clay O.K."/>
            <person name="Cuomo C.A."/>
        </authorList>
    </citation>
    <scope>NUCLEOTIDE SEQUENCE [LARGE SCALE GENOMIC DNA]</scope>
    <source>
        <strain evidence="1 2">UAMH7299</strain>
    </source>
</reference>